<dbReference type="InParanoid" id="A3GET7"/>
<dbReference type="HOGENOM" id="CLU_966799_0_0_1"/>
<dbReference type="RefSeq" id="XP_001387249.2">
    <property type="nucleotide sequence ID" value="XM_001387212.1"/>
</dbReference>
<gene>
    <name evidence="2" type="ORF">PICST_37943</name>
</gene>
<reference evidence="2 3" key="1">
    <citation type="journal article" date="2007" name="Nat. Biotechnol.">
        <title>Genome sequence of the lignocellulose-bioconverting and xylose-fermenting yeast Pichia stipitis.</title>
        <authorList>
            <person name="Jeffries T.W."/>
            <person name="Grigoriev I.V."/>
            <person name="Grimwood J."/>
            <person name="Laplaza J.M."/>
            <person name="Aerts A."/>
            <person name="Salamov A."/>
            <person name="Schmutz J."/>
            <person name="Lindquist E."/>
            <person name="Dehal P."/>
            <person name="Shapiro H."/>
            <person name="Jin Y.S."/>
            <person name="Passoth V."/>
            <person name="Richardson P.M."/>
        </authorList>
    </citation>
    <scope>NUCLEOTIDE SEQUENCE [LARGE SCALE GENOMIC DNA]</scope>
    <source>
        <strain evidence="3">ATCC 58785 / CBS 6054 / NBRC 10063 / NRRL Y-11545</strain>
    </source>
</reference>
<organism evidence="2 3">
    <name type="scientific">Scheffersomyces stipitis (strain ATCC 58785 / CBS 6054 / NBRC 10063 / NRRL Y-11545)</name>
    <name type="common">Yeast</name>
    <name type="synonym">Pichia stipitis</name>
    <dbReference type="NCBI Taxonomy" id="322104"/>
    <lineage>
        <taxon>Eukaryota</taxon>
        <taxon>Fungi</taxon>
        <taxon>Dikarya</taxon>
        <taxon>Ascomycota</taxon>
        <taxon>Saccharomycotina</taxon>
        <taxon>Pichiomycetes</taxon>
        <taxon>Debaryomycetaceae</taxon>
        <taxon>Scheffersomyces</taxon>
    </lineage>
</organism>
<dbReference type="Proteomes" id="UP000002258">
    <property type="component" value="Chromosome 1"/>
</dbReference>
<dbReference type="KEGG" id="pic:PICST_37943"/>
<evidence type="ECO:0000256" key="1">
    <source>
        <dbReference type="SAM" id="Coils"/>
    </source>
</evidence>
<keyword evidence="1" id="KW-0175">Coiled coil</keyword>
<keyword evidence="3" id="KW-1185">Reference proteome</keyword>
<dbReference type="AlphaFoldDB" id="A3GET7"/>
<dbReference type="OMA" id="DWENASM"/>
<name>A3GET7_PICST</name>
<sequence>MSKLDRVNQIYLGEISNKKEVSISSTREAVYENRLKKDIERTKEYIKQANRAIVSFRDVEVSASQDHRRRIIALYEAYKKIPYNSSKDESIGLATASQSIERLVQQHAQATDDLNSSNRQSEIEKIKMAMSDYRRLSEIIDDVVEEKMKRLQVIEARIEEMNVDIESENGISKFNQKSKGTLTTIQSDIQATERLLALHLKRIITKFLAVQDSEFSNLSDATIVKTTVQQCQNMLIRLLKSDSSTWVQVHPNNFTSGLIKTLVMNDIILIRDDSEFDLQYLKLRDYGR</sequence>
<protein>
    <submittedName>
        <fullName evidence="2">Uncharacterized protein</fullName>
    </submittedName>
</protein>
<proteinExistence type="predicted"/>
<evidence type="ECO:0000313" key="3">
    <source>
        <dbReference type="Proteomes" id="UP000002258"/>
    </source>
</evidence>
<comment type="caution">
    <text evidence="2">The sequence shown here is derived from an EMBL/GenBank/DDBJ whole genome shotgun (WGS) entry which is preliminary data.</text>
</comment>
<feature type="coiled-coil region" evidence="1">
    <location>
        <begin position="93"/>
        <end position="120"/>
    </location>
</feature>
<dbReference type="EMBL" id="AAVQ01000001">
    <property type="protein sequence ID" value="EAZ63226.2"/>
    <property type="molecule type" value="Genomic_DNA"/>
</dbReference>
<dbReference type="eggNOG" id="ENOG502RMB5">
    <property type="taxonomic scope" value="Eukaryota"/>
</dbReference>
<dbReference type="OrthoDB" id="4084018at2759"/>
<evidence type="ECO:0000313" key="2">
    <source>
        <dbReference type="EMBL" id="EAZ63226.2"/>
    </source>
</evidence>
<accession>A3GET7</accession>
<dbReference type="GeneID" id="4850786"/>